<keyword evidence="8" id="KW-1185">Reference proteome</keyword>
<comment type="similarity">
    <text evidence="1 4">Belongs to the D-isomer specific 2-hydroxyacid dehydrogenase family.</text>
</comment>
<evidence type="ECO:0000259" key="6">
    <source>
        <dbReference type="Pfam" id="PF02826"/>
    </source>
</evidence>
<dbReference type="AlphaFoldDB" id="A0A133UDP9"/>
<comment type="caution">
    <text evidence="7">The sequence shown here is derived from an EMBL/GenBank/DDBJ whole genome shotgun (WGS) entry which is preliminary data.</text>
</comment>
<gene>
    <name evidence="7" type="ORF">AKJ64_03430</name>
</gene>
<evidence type="ECO:0008006" key="9">
    <source>
        <dbReference type="Google" id="ProtNLM"/>
    </source>
</evidence>
<dbReference type="Pfam" id="PF00389">
    <property type="entry name" value="2-Hacid_dh"/>
    <property type="match status" value="1"/>
</dbReference>
<dbReference type="PROSITE" id="PS00671">
    <property type="entry name" value="D_2_HYDROXYACID_DH_3"/>
    <property type="match status" value="1"/>
</dbReference>
<proteinExistence type="inferred from homology"/>
<dbReference type="PATRIC" id="fig|1698263.3.peg.1014"/>
<evidence type="ECO:0000256" key="4">
    <source>
        <dbReference type="RuleBase" id="RU003719"/>
    </source>
</evidence>
<dbReference type="EMBL" id="LHXN01000059">
    <property type="protein sequence ID" value="KXA92342.1"/>
    <property type="molecule type" value="Genomic_DNA"/>
</dbReference>
<keyword evidence="3" id="KW-0520">NAD</keyword>
<dbReference type="FunFam" id="3.40.50.720:FF:000462">
    <property type="entry name" value="Glyoxylate reductase (NADP+)"/>
    <property type="match status" value="1"/>
</dbReference>
<dbReference type="Pfam" id="PF02826">
    <property type="entry name" value="2-Hacid_dh_C"/>
    <property type="match status" value="1"/>
</dbReference>
<dbReference type="InterPro" id="IPR006139">
    <property type="entry name" value="D-isomer_2_OHA_DH_cat_dom"/>
</dbReference>
<dbReference type="InterPro" id="IPR050857">
    <property type="entry name" value="D-2-hydroxyacid_DH"/>
</dbReference>
<evidence type="ECO:0000313" key="7">
    <source>
        <dbReference type="EMBL" id="KXA92342.1"/>
    </source>
</evidence>
<dbReference type="GO" id="GO:0051287">
    <property type="term" value="F:NAD binding"/>
    <property type="evidence" value="ECO:0007669"/>
    <property type="project" value="InterPro"/>
</dbReference>
<evidence type="ECO:0000256" key="3">
    <source>
        <dbReference type="ARBA" id="ARBA00023027"/>
    </source>
</evidence>
<keyword evidence="2 4" id="KW-0560">Oxidoreductase</keyword>
<dbReference type="PANTHER" id="PTHR42789:SF1">
    <property type="entry name" value="D-ISOMER SPECIFIC 2-HYDROXYACID DEHYDROGENASE FAMILY PROTEIN (AFU_ORTHOLOGUE AFUA_6G10090)"/>
    <property type="match status" value="1"/>
</dbReference>
<name>A0A133UDP9_9EURY</name>
<dbReference type="InterPro" id="IPR006140">
    <property type="entry name" value="D-isomer_DH_NAD-bd"/>
</dbReference>
<feature type="domain" description="D-isomer specific 2-hydroxyacid dehydrogenase NAD-binding" evidence="6">
    <location>
        <begin position="110"/>
        <end position="289"/>
    </location>
</feature>
<dbReference type="Gene3D" id="3.40.50.720">
    <property type="entry name" value="NAD(P)-binding Rossmann-like Domain"/>
    <property type="match status" value="2"/>
</dbReference>
<dbReference type="SUPFAM" id="SSF52283">
    <property type="entry name" value="Formate/glycerate dehydrogenase catalytic domain-like"/>
    <property type="match status" value="1"/>
</dbReference>
<dbReference type="Proteomes" id="UP000070373">
    <property type="component" value="Unassembled WGS sequence"/>
</dbReference>
<protein>
    <recommendedName>
        <fullName evidence="9">Glyoxylate reductase</fullName>
    </recommendedName>
</protein>
<organism evidence="7 8">
    <name type="scientific">candidate division MSBL1 archaeon SCGC-AAA259E17</name>
    <dbReference type="NCBI Taxonomy" id="1698263"/>
    <lineage>
        <taxon>Archaea</taxon>
        <taxon>Methanobacteriati</taxon>
        <taxon>Methanobacteriota</taxon>
        <taxon>candidate division MSBL1</taxon>
    </lineage>
</organism>
<dbReference type="SUPFAM" id="SSF51735">
    <property type="entry name" value="NAD(P)-binding Rossmann-fold domains"/>
    <property type="match status" value="1"/>
</dbReference>
<sequence>MAGIYISRRIFDEAVEMLEEEGHDIEINDTSRILSKRELIEKTRGKEGLVCLLNDEIDEEFLDSCPDLRILSNVAVGYDNIDIDAATERDVMVTNTPGVLTDTTADLAFTLLMSAARRIPEADDYSRKDKYEGWELMQPHMGVDVHGKTLGIFGMGRIGEAVAKRGHNGFDMEIIYNDVERRIELEDELDADLVEFDELLERSDFISIHAPLTPETKEAFGKEEFKKMKEDAILVNAARGPIVDEDALAGAIENNKIRGAAIDTFEDEPKVNPRLAKLREFVVLAPHIGSASEETRLEMARMAANNVKAGLKGRKPPNLVNDKVL</sequence>
<reference evidence="7 8" key="1">
    <citation type="journal article" date="2016" name="Sci. Rep.">
        <title>Metabolic traits of an uncultured archaeal lineage -MSBL1- from brine pools of the Red Sea.</title>
        <authorList>
            <person name="Mwirichia R."/>
            <person name="Alam I."/>
            <person name="Rashid M."/>
            <person name="Vinu M."/>
            <person name="Ba-Alawi W."/>
            <person name="Anthony Kamau A."/>
            <person name="Kamanda Ngugi D."/>
            <person name="Goker M."/>
            <person name="Klenk H.P."/>
            <person name="Bajic V."/>
            <person name="Stingl U."/>
        </authorList>
    </citation>
    <scope>NUCLEOTIDE SEQUENCE [LARGE SCALE GENOMIC DNA]</scope>
    <source>
        <strain evidence="7">SCGC-AAA259E17</strain>
    </source>
</reference>
<dbReference type="CDD" id="cd05301">
    <property type="entry name" value="GDH"/>
    <property type="match status" value="1"/>
</dbReference>
<feature type="domain" description="D-isomer specific 2-hydroxyacid dehydrogenase catalytic" evidence="5">
    <location>
        <begin position="5"/>
        <end position="321"/>
    </location>
</feature>
<dbReference type="GO" id="GO:0016616">
    <property type="term" value="F:oxidoreductase activity, acting on the CH-OH group of donors, NAD or NADP as acceptor"/>
    <property type="evidence" value="ECO:0007669"/>
    <property type="project" value="InterPro"/>
</dbReference>
<dbReference type="InterPro" id="IPR036291">
    <property type="entry name" value="NAD(P)-bd_dom_sf"/>
</dbReference>
<evidence type="ECO:0000259" key="5">
    <source>
        <dbReference type="Pfam" id="PF00389"/>
    </source>
</evidence>
<dbReference type="PANTHER" id="PTHR42789">
    <property type="entry name" value="D-ISOMER SPECIFIC 2-HYDROXYACID DEHYDROGENASE FAMILY PROTEIN (AFU_ORTHOLOGUE AFUA_6G10090)"/>
    <property type="match status" value="1"/>
</dbReference>
<dbReference type="InterPro" id="IPR029753">
    <property type="entry name" value="D-isomer_DH_CS"/>
</dbReference>
<evidence type="ECO:0000256" key="2">
    <source>
        <dbReference type="ARBA" id="ARBA00023002"/>
    </source>
</evidence>
<evidence type="ECO:0000256" key="1">
    <source>
        <dbReference type="ARBA" id="ARBA00005854"/>
    </source>
</evidence>
<accession>A0A133UDP9</accession>
<evidence type="ECO:0000313" key="8">
    <source>
        <dbReference type="Proteomes" id="UP000070373"/>
    </source>
</evidence>